<gene>
    <name evidence="3" type="ORF">GGE31_005270</name>
    <name evidence="2" type="ORF">GGE33_005313</name>
    <name evidence="4" type="ORF">GGE35_005194</name>
</gene>
<evidence type="ECO:0000313" key="7">
    <source>
        <dbReference type="Proteomes" id="UP000576087"/>
    </source>
</evidence>
<accession>A0A7W6SD42</accession>
<comment type="caution">
    <text evidence="2">The sequence shown here is derived from an EMBL/GenBank/DDBJ whole genome shotgun (WGS) entry which is preliminary data.</text>
</comment>
<dbReference type="Proteomes" id="UP000520770">
    <property type="component" value="Unassembled WGS sequence"/>
</dbReference>
<name>A0A7W6SD42_9HYPH</name>
<keyword evidence="6" id="KW-1185">Reference proteome</keyword>
<dbReference type="AlphaFoldDB" id="A0A7W6SD42"/>
<proteinExistence type="predicted"/>
<evidence type="ECO:0000313" key="5">
    <source>
        <dbReference type="Proteomes" id="UP000520770"/>
    </source>
</evidence>
<dbReference type="EMBL" id="JACIGW010000012">
    <property type="protein sequence ID" value="MBB4351531.1"/>
    <property type="molecule type" value="Genomic_DNA"/>
</dbReference>
<dbReference type="Proteomes" id="UP000576087">
    <property type="component" value="Unassembled WGS sequence"/>
</dbReference>
<dbReference type="Proteomes" id="UP000524535">
    <property type="component" value="Unassembled WGS sequence"/>
</dbReference>
<dbReference type="EMBL" id="JACIGY010000013">
    <property type="protein sequence ID" value="MBB4414724.1"/>
    <property type="molecule type" value="Genomic_DNA"/>
</dbReference>
<dbReference type="EMBL" id="JACIHM010000013">
    <property type="protein sequence ID" value="MBB4449340.1"/>
    <property type="molecule type" value="Genomic_DNA"/>
</dbReference>
<sequence>MLKHRFGRTAQNTLAKPRMTVSTHDDEISIKTFGMPLQDNGRIVTSVKVINHHLNSMTQQKARKIGTIRLS</sequence>
<evidence type="ECO:0000313" key="2">
    <source>
        <dbReference type="EMBL" id="MBB4351531.1"/>
    </source>
</evidence>
<evidence type="ECO:0000313" key="4">
    <source>
        <dbReference type="EMBL" id="MBB4449340.1"/>
    </source>
</evidence>
<evidence type="ECO:0000313" key="6">
    <source>
        <dbReference type="Proteomes" id="UP000524535"/>
    </source>
</evidence>
<organism evidence="2 5">
    <name type="scientific">Aliirhizobium cellulosilyticum</name>
    <dbReference type="NCBI Taxonomy" id="393664"/>
    <lineage>
        <taxon>Bacteria</taxon>
        <taxon>Pseudomonadati</taxon>
        <taxon>Pseudomonadota</taxon>
        <taxon>Alphaproteobacteria</taxon>
        <taxon>Hyphomicrobiales</taxon>
        <taxon>Rhizobiaceae</taxon>
        <taxon>Aliirhizobium</taxon>
    </lineage>
</organism>
<evidence type="ECO:0000313" key="3">
    <source>
        <dbReference type="EMBL" id="MBB4414724.1"/>
    </source>
</evidence>
<protein>
    <submittedName>
        <fullName evidence="2">Uncharacterized protein</fullName>
    </submittedName>
</protein>
<feature type="region of interest" description="Disordered" evidence="1">
    <location>
        <begin position="1"/>
        <end position="20"/>
    </location>
</feature>
<reference evidence="5 6" key="1">
    <citation type="submission" date="2020-08" db="EMBL/GenBank/DDBJ databases">
        <title>Genomic Encyclopedia of Type Strains, Phase IV (KMG-V): Genome sequencing to study the core and pangenomes of soil and plant-associated prokaryotes.</title>
        <authorList>
            <person name="Whitman W."/>
        </authorList>
    </citation>
    <scope>NUCLEOTIDE SEQUENCE [LARGE SCALE GENOMIC DNA]</scope>
    <source>
        <strain evidence="3 6">SEMIA 444</strain>
        <strain evidence="2 5">SEMIA 448</strain>
        <strain evidence="4 7">SEMIA 452</strain>
    </source>
</reference>
<evidence type="ECO:0000256" key="1">
    <source>
        <dbReference type="SAM" id="MobiDB-lite"/>
    </source>
</evidence>